<accession>A0A1H9JPE7</accession>
<dbReference type="Proteomes" id="UP000199233">
    <property type="component" value="Unassembled WGS sequence"/>
</dbReference>
<name>A0A1H9JPE7_9GAMM</name>
<evidence type="ECO:0000259" key="2">
    <source>
        <dbReference type="Pfam" id="PF07811"/>
    </source>
</evidence>
<dbReference type="Pfam" id="PF07811">
    <property type="entry name" value="TadE"/>
    <property type="match status" value="1"/>
</dbReference>
<proteinExistence type="predicted"/>
<keyword evidence="1" id="KW-1133">Transmembrane helix</keyword>
<keyword evidence="1" id="KW-0472">Membrane</keyword>
<sequence length="209" mass="21922">MRFRGAVTVAGVYFEAKGTLGETQMTGKADKATRQRGAAAIEFALTFPLLFMLFYAILSYGMIFFVRMGLQQAAEDGARTALRYQSVTYTAGSSQVSRQQQQLQARITAATAVATAQAAWIKMGSTTATASTSVCVIGSNASGTDCAGYSGTMPTCGTDLNSACQVVVLVTYAYGSAPFIPALPGFNLLVPTTLRGQARVLVDGNSFSA</sequence>
<keyword evidence="1" id="KW-0812">Transmembrane</keyword>
<reference evidence="3 4" key="1">
    <citation type="submission" date="2016-10" db="EMBL/GenBank/DDBJ databases">
        <authorList>
            <person name="de Groot N.N."/>
        </authorList>
    </citation>
    <scope>NUCLEOTIDE SEQUENCE [LARGE SCALE GENOMIC DNA]</scope>
    <source>
        <strain evidence="3 4">DSM 25927</strain>
    </source>
</reference>
<evidence type="ECO:0000313" key="4">
    <source>
        <dbReference type="Proteomes" id="UP000199233"/>
    </source>
</evidence>
<dbReference type="EMBL" id="FOFS01000012">
    <property type="protein sequence ID" value="SEQ88485.1"/>
    <property type="molecule type" value="Genomic_DNA"/>
</dbReference>
<evidence type="ECO:0000256" key="1">
    <source>
        <dbReference type="SAM" id="Phobius"/>
    </source>
</evidence>
<evidence type="ECO:0000313" key="3">
    <source>
        <dbReference type="EMBL" id="SEQ88485.1"/>
    </source>
</evidence>
<organism evidence="3 4">
    <name type="scientific">Solimonas aquatica</name>
    <dbReference type="NCBI Taxonomy" id="489703"/>
    <lineage>
        <taxon>Bacteria</taxon>
        <taxon>Pseudomonadati</taxon>
        <taxon>Pseudomonadota</taxon>
        <taxon>Gammaproteobacteria</taxon>
        <taxon>Nevskiales</taxon>
        <taxon>Nevskiaceae</taxon>
        <taxon>Solimonas</taxon>
    </lineage>
</organism>
<feature type="domain" description="TadE-like" evidence="2">
    <location>
        <begin position="37"/>
        <end position="79"/>
    </location>
</feature>
<gene>
    <name evidence="3" type="ORF">SAMN04488038_1128</name>
</gene>
<keyword evidence="4" id="KW-1185">Reference proteome</keyword>
<dbReference type="AlphaFoldDB" id="A0A1H9JPE7"/>
<protein>
    <submittedName>
        <fullName evidence="3">Flp pilus assembly protein TadG</fullName>
    </submittedName>
</protein>
<dbReference type="STRING" id="489703.SAMN04488038_1128"/>
<dbReference type="InterPro" id="IPR012495">
    <property type="entry name" value="TadE-like_dom"/>
</dbReference>
<feature type="transmembrane region" description="Helical" evidence="1">
    <location>
        <begin position="43"/>
        <end position="66"/>
    </location>
</feature>